<reference evidence="1 2" key="2">
    <citation type="submission" date="2015-05" db="EMBL/GenBank/DDBJ databases">
        <title>Lifestyle Evolution in Cyanobacterial Symbionts of Sponges.</title>
        <authorList>
            <person name="Burgsdorf I."/>
            <person name="Slaby B.M."/>
            <person name="Handley K.M."/>
            <person name="Haber M."/>
            <person name="Blom J."/>
            <person name="Marshall C.W."/>
            <person name="Gilbert J.A."/>
            <person name="Hentschel U."/>
            <person name="Steindler L."/>
        </authorList>
    </citation>
    <scope>NUCLEOTIDE SEQUENCE [LARGE SCALE GENOMIC DNA]</scope>
    <source>
        <strain evidence="1">15L</strain>
    </source>
</reference>
<dbReference type="EMBL" id="JYFQ01000106">
    <property type="protein sequence ID" value="KKZ12569.1"/>
    <property type="molecule type" value="Genomic_DNA"/>
</dbReference>
<dbReference type="AlphaFoldDB" id="A0A0G8AV34"/>
<comment type="caution">
    <text evidence="1">The sequence shown here is derived from an EMBL/GenBank/DDBJ whole genome shotgun (WGS) entry which is preliminary data.</text>
</comment>
<dbReference type="InterPro" id="IPR016541">
    <property type="entry name" value="UCP008505"/>
</dbReference>
<proteinExistence type="predicted"/>
<dbReference type="Pfam" id="PF14367">
    <property type="entry name" value="DUF4411"/>
    <property type="match status" value="1"/>
</dbReference>
<reference evidence="1 2" key="1">
    <citation type="submission" date="2015-02" db="EMBL/GenBank/DDBJ databases">
        <authorList>
            <person name="Slaby B."/>
            <person name="Hentschel U."/>
        </authorList>
    </citation>
    <scope>NUCLEOTIDE SEQUENCE [LARGE SCALE GENOMIC DNA]</scope>
    <source>
        <strain evidence="1">15L</strain>
    </source>
</reference>
<protein>
    <submittedName>
        <fullName evidence="1">Uncharacterized protein</fullName>
    </submittedName>
</protein>
<accession>A0A0G8AV34</accession>
<organism evidence="1 2">
    <name type="scientific">Candidatus Synechococcus spongiarum 15L</name>
    <dbReference type="NCBI Taxonomy" id="1608419"/>
    <lineage>
        <taxon>Bacteria</taxon>
        <taxon>Bacillati</taxon>
        <taxon>Cyanobacteriota</taxon>
        <taxon>Cyanophyceae</taxon>
        <taxon>Synechococcales</taxon>
        <taxon>Synechococcaceae</taxon>
        <taxon>Synechococcus</taxon>
    </lineage>
</organism>
<evidence type="ECO:0000313" key="1">
    <source>
        <dbReference type="EMBL" id="KKZ12569.1"/>
    </source>
</evidence>
<dbReference type="PATRIC" id="fig|1608419.3.peg.74"/>
<sequence length="167" mass="19715">MLYLLDTNVLIDAHYKFYPIDRIPEFWNWLLIYAQQQQVKIPHEIYEEILPGNKEDHLDHWLKDNKAALYLNETIDNISLNKVVNKYASDLNDKELESCGRDPFLIAYALRDTEERIIVTNEVSKPGRERANRHIPDVCKDLGISHCNTWQLIKRLNFKTSQFSQSL</sequence>
<name>A0A0G8AV34_9SYNE</name>
<dbReference type="Proteomes" id="UP000035037">
    <property type="component" value="Unassembled WGS sequence"/>
</dbReference>
<evidence type="ECO:0000313" key="2">
    <source>
        <dbReference type="Proteomes" id="UP000035037"/>
    </source>
</evidence>
<gene>
    <name evidence="1" type="ORF">TQ37_05355</name>
</gene>